<evidence type="ECO:0000313" key="7">
    <source>
        <dbReference type="EMBL" id="GEN12938.1"/>
    </source>
</evidence>
<dbReference type="InterPro" id="IPR036724">
    <property type="entry name" value="Cobalamin-bd_sf"/>
</dbReference>
<dbReference type="GO" id="GO:0046872">
    <property type="term" value="F:metal ion binding"/>
    <property type="evidence" value="ECO:0007669"/>
    <property type="project" value="UniProtKB-KW"/>
</dbReference>
<evidence type="ECO:0000313" key="10">
    <source>
        <dbReference type="Proteomes" id="UP000321514"/>
    </source>
</evidence>
<dbReference type="STRING" id="1334629.MFUL124B02_10220"/>
<comment type="caution">
    <text evidence="7">The sequence shown here is derived from an EMBL/GenBank/DDBJ whole genome shotgun (WGS) entry which is preliminary data.</text>
</comment>
<evidence type="ECO:0000256" key="4">
    <source>
        <dbReference type="ARBA" id="ARBA00023004"/>
    </source>
</evidence>
<dbReference type="InterPro" id="IPR006158">
    <property type="entry name" value="Cobalamin-bd"/>
</dbReference>
<gene>
    <name evidence="7" type="ORF">MFU01_79750</name>
    <name evidence="8" type="ORF">SAMN05443572_11398</name>
</gene>
<evidence type="ECO:0000259" key="6">
    <source>
        <dbReference type="PROSITE" id="PS51332"/>
    </source>
</evidence>
<dbReference type="CDD" id="cd02068">
    <property type="entry name" value="radical_SAM_B12_BD"/>
    <property type="match status" value="1"/>
</dbReference>
<keyword evidence="3" id="KW-0479">Metal-binding</keyword>
<proteinExistence type="predicted"/>
<organism evidence="7 10">
    <name type="scientific">Myxococcus fulvus</name>
    <dbReference type="NCBI Taxonomy" id="33"/>
    <lineage>
        <taxon>Bacteria</taxon>
        <taxon>Pseudomonadati</taxon>
        <taxon>Myxococcota</taxon>
        <taxon>Myxococcia</taxon>
        <taxon>Myxococcales</taxon>
        <taxon>Cystobacterineae</taxon>
        <taxon>Myxococcaceae</taxon>
        <taxon>Myxococcus</taxon>
    </lineage>
</organism>
<evidence type="ECO:0000256" key="3">
    <source>
        <dbReference type="ARBA" id="ARBA00022723"/>
    </source>
</evidence>
<dbReference type="SFLD" id="SFLDS00029">
    <property type="entry name" value="Radical_SAM"/>
    <property type="match status" value="1"/>
</dbReference>
<accession>A0A511TIA9</accession>
<dbReference type="GO" id="GO:0003824">
    <property type="term" value="F:catalytic activity"/>
    <property type="evidence" value="ECO:0007669"/>
    <property type="project" value="InterPro"/>
</dbReference>
<keyword evidence="2" id="KW-0949">S-adenosyl-L-methionine</keyword>
<evidence type="ECO:0000313" key="8">
    <source>
        <dbReference type="EMBL" id="SEU38528.1"/>
    </source>
</evidence>
<dbReference type="EMBL" id="BJXR01000072">
    <property type="protein sequence ID" value="GEN12938.1"/>
    <property type="molecule type" value="Genomic_DNA"/>
</dbReference>
<keyword evidence="4" id="KW-0408">Iron</keyword>
<name>A0A511TIA9_MYXFU</name>
<reference evidence="8 9" key="1">
    <citation type="submission" date="2016-10" db="EMBL/GenBank/DDBJ databases">
        <authorList>
            <person name="Varghese N."/>
            <person name="Submissions S."/>
        </authorList>
    </citation>
    <scope>NUCLEOTIDE SEQUENCE [LARGE SCALE GENOMIC DNA]</scope>
    <source>
        <strain evidence="8 9">DSM 16525</strain>
    </source>
</reference>
<protein>
    <submittedName>
        <fullName evidence="8">Radical SAM superfamily enzyme YgiQ, UPF0313 family</fullName>
    </submittedName>
</protein>
<dbReference type="PROSITE" id="PS51332">
    <property type="entry name" value="B12_BINDING"/>
    <property type="match status" value="1"/>
</dbReference>
<dbReference type="InterPro" id="IPR051198">
    <property type="entry name" value="BchE-like"/>
</dbReference>
<dbReference type="PANTHER" id="PTHR43409:SF7">
    <property type="entry name" value="BLL1977 PROTEIN"/>
    <property type="match status" value="1"/>
</dbReference>
<dbReference type="GO" id="GO:0031419">
    <property type="term" value="F:cobalamin binding"/>
    <property type="evidence" value="ECO:0007669"/>
    <property type="project" value="InterPro"/>
</dbReference>
<dbReference type="Gene3D" id="3.40.50.280">
    <property type="entry name" value="Cobalamin-binding domain"/>
    <property type="match status" value="1"/>
</dbReference>
<keyword evidence="9" id="KW-1185">Reference proteome</keyword>
<dbReference type="SFLD" id="SFLDG01082">
    <property type="entry name" value="B12-binding_domain_containing"/>
    <property type="match status" value="1"/>
</dbReference>
<evidence type="ECO:0000256" key="2">
    <source>
        <dbReference type="ARBA" id="ARBA00022691"/>
    </source>
</evidence>
<evidence type="ECO:0000313" key="9">
    <source>
        <dbReference type="Proteomes" id="UP000183760"/>
    </source>
</evidence>
<dbReference type="Pfam" id="PF02310">
    <property type="entry name" value="B12-binding"/>
    <property type="match status" value="1"/>
</dbReference>
<dbReference type="EMBL" id="FOIB01000013">
    <property type="protein sequence ID" value="SEU38528.1"/>
    <property type="molecule type" value="Genomic_DNA"/>
</dbReference>
<sequence>MVFVGKVGACPMGGGRVLSPVLLVGAGLGEATCGILYLASYLRRGGIEAFVRLYDGDETQAEVIRSFEALVRRVRPKLVGISLKWFHHVDRALLIARTLRKIDPSIRVVVGGNSASYWWRELHAFDCIDHVVLGDGERPLLALCQGEDAPPNCVRRDPDGRARRLPLEYVQGATNTEDVFYSHFDEMFLSQLDLNSFSGWVAPGKGCGENCLYCGGARGNQKAAFGRAKPFLRSEESVRRDHQEIAGKTWQMRYDFAGSSAEFLGSTWAGVDLSGHCCTYFLWGVPRLELVEALSNTFERVYMVVDIGCFSEKQRLEQMGRGLLKPCAKDRELLELIEGCRRYKNLGVEISGIGGLPFASEATLVEELALVKRIIDQDCVVGYQRLESQPGALVTEHPARFDMVSEARTFNEFLDFFERREPGDVSVPMIRFRDAKLEAAVQRTSEQVDALAWKHRDARRNLDVNGRTRLVNTASSPRRFSLGDWLGSHRAPVKVAGEQVTVLRSVDGITLSCAPTVSPRRFSDPTLVQGDDGAILLAALAAFERPTTVSSAVSHLGSKARLDPHSAREVIDHLVEGRFLQPG</sequence>
<dbReference type="InterPro" id="IPR007197">
    <property type="entry name" value="rSAM"/>
</dbReference>
<evidence type="ECO:0000256" key="1">
    <source>
        <dbReference type="ARBA" id="ARBA00001966"/>
    </source>
</evidence>
<dbReference type="Proteomes" id="UP000183760">
    <property type="component" value="Unassembled WGS sequence"/>
</dbReference>
<dbReference type="SUPFAM" id="SSF52242">
    <property type="entry name" value="Cobalamin (vitamin B12)-binding domain"/>
    <property type="match status" value="1"/>
</dbReference>
<dbReference type="Proteomes" id="UP000321514">
    <property type="component" value="Unassembled WGS sequence"/>
</dbReference>
<feature type="domain" description="B12-binding" evidence="6">
    <location>
        <begin position="17"/>
        <end position="154"/>
    </location>
</feature>
<keyword evidence="5" id="KW-0411">Iron-sulfur</keyword>
<comment type="cofactor">
    <cofactor evidence="1">
        <name>[4Fe-4S] cluster</name>
        <dbReference type="ChEBI" id="CHEBI:49883"/>
    </cofactor>
</comment>
<dbReference type="AlphaFoldDB" id="A0A511TIA9"/>
<dbReference type="GO" id="GO:0051536">
    <property type="term" value="F:iron-sulfur cluster binding"/>
    <property type="evidence" value="ECO:0007669"/>
    <property type="project" value="UniProtKB-KW"/>
</dbReference>
<dbReference type="PANTHER" id="PTHR43409">
    <property type="entry name" value="ANAEROBIC MAGNESIUM-PROTOPORPHYRIN IX MONOMETHYL ESTER CYCLASE-RELATED"/>
    <property type="match status" value="1"/>
</dbReference>
<evidence type="ECO:0000256" key="5">
    <source>
        <dbReference type="ARBA" id="ARBA00023014"/>
    </source>
</evidence>
<reference evidence="7 10" key="2">
    <citation type="submission" date="2019-07" db="EMBL/GenBank/DDBJ databases">
        <title>Whole genome shotgun sequence of Myxococcus fulvus NBRC 100333.</title>
        <authorList>
            <person name="Hosoyama A."/>
            <person name="Uohara A."/>
            <person name="Ohji S."/>
            <person name="Ichikawa N."/>
        </authorList>
    </citation>
    <scope>NUCLEOTIDE SEQUENCE [LARGE SCALE GENOMIC DNA]</scope>
    <source>
        <strain evidence="7 10">NBRC 100333</strain>
    </source>
</reference>